<dbReference type="EMBL" id="JANYMP010000033">
    <property type="protein sequence ID" value="MCS7483522.1"/>
    <property type="molecule type" value="Genomic_DNA"/>
</dbReference>
<reference evidence="1" key="1">
    <citation type="submission" date="2022-08" db="EMBL/GenBank/DDBJ databases">
        <authorList>
            <person name="Tistechok S."/>
            <person name="Samborskyy M."/>
            <person name="Roman I."/>
        </authorList>
    </citation>
    <scope>NUCLEOTIDE SEQUENCE</scope>
    <source>
        <strain evidence="1">DSM 103496</strain>
    </source>
</reference>
<proteinExistence type="predicted"/>
<evidence type="ECO:0000313" key="2">
    <source>
        <dbReference type="Proteomes" id="UP001141259"/>
    </source>
</evidence>
<dbReference type="InterPro" id="IPR042099">
    <property type="entry name" value="ANL_N_sf"/>
</dbReference>
<keyword evidence="2" id="KW-1185">Reference proteome</keyword>
<evidence type="ECO:0008006" key="3">
    <source>
        <dbReference type="Google" id="ProtNLM"/>
    </source>
</evidence>
<sequence length="361" mass="39990">MTAPDLTADDCDRLVDRWLGTDLDAWTREVVRRHFDPVLGSPYWLRTAADLPFDPRDITRYDQLADLGPTDLDLLRHTDPAEFVPLAVPRPLAGRVWDSGGTTGSPCRVFYTPEMIVHRGVWRRWSFVTEGFEPGRRWLQATPTGPHLIGNGTWETSGLHGGMTYAIDMDPRWVKRLISAGRLTEATDYTNHLLDQILDVLRGDRVDYVNTTPALLKALLRRDPAAVARLRGVRLSGTQLSSRMYREFVAALDGGICGLSYGNTFGNAAGLPVEQGGDLMPYTPNYPHVTMAVVDRTDGRTVVPPGVVGRVRLTVLHRDLFLPNVLERDEAIHHRPASGLADGVANVRPLAAVRTGVEGLY</sequence>
<organism evidence="1 2">
    <name type="scientific">Umezawaea endophytica</name>
    <dbReference type="NCBI Taxonomy" id="1654476"/>
    <lineage>
        <taxon>Bacteria</taxon>
        <taxon>Bacillati</taxon>
        <taxon>Actinomycetota</taxon>
        <taxon>Actinomycetes</taxon>
        <taxon>Pseudonocardiales</taxon>
        <taxon>Pseudonocardiaceae</taxon>
        <taxon>Umezawaea</taxon>
    </lineage>
</organism>
<name>A0A9X2VW76_9PSEU</name>
<dbReference type="AlphaFoldDB" id="A0A9X2VW76"/>
<dbReference type="Gene3D" id="3.40.50.12780">
    <property type="entry name" value="N-terminal domain of ligase-like"/>
    <property type="match status" value="1"/>
</dbReference>
<dbReference type="Proteomes" id="UP001141259">
    <property type="component" value="Unassembled WGS sequence"/>
</dbReference>
<dbReference type="SUPFAM" id="SSF56801">
    <property type="entry name" value="Acetyl-CoA synthetase-like"/>
    <property type="match status" value="1"/>
</dbReference>
<accession>A0A9X2VW76</accession>
<gene>
    <name evidence="1" type="ORF">NZH93_42350</name>
</gene>
<protein>
    <recommendedName>
        <fullName evidence="3">Arylcarboxylate reductase</fullName>
    </recommendedName>
</protein>
<dbReference type="RefSeq" id="WP_259628978.1">
    <property type="nucleotide sequence ID" value="NZ_JANYMP010000033.1"/>
</dbReference>
<evidence type="ECO:0000313" key="1">
    <source>
        <dbReference type="EMBL" id="MCS7483522.1"/>
    </source>
</evidence>
<comment type="caution">
    <text evidence="1">The sequence shown here is derived from an EMBL/GenBank/DDBJ whole genome shotgun (WGS) entry which is preliminary data.</text>
</comment>